<dbReference type="RefSeq" id="XP_024702155.1">
    <property type="nucleotide sequence ID" value="XM_024854897.1"/>
</dbReference>
<comment type="caution">
    <text evidence="1">The sequence shown here is derived from an EMBL/GenBank/DDBJ whole genome shotgun (WGS) entry which is preliminary data.</text>
</comment>
<gene>
    <name evidence="1" type="ORF">P170DRAFT_511527</name>
</gene>
<protein>
    <submittedName>
        <fullName evidence="1">Uncharacterized protein</fullName>
    </submittedName>
</protein>
<dbReference type="OrthoDB" id="5273928at2759"/>
<dbReference type="AlphaFoldDB" id="A0A2I2G1V4"/>
<name>A0A2I2G1V4_9EURO</name>
<dbReference type="EMBL" id="MSFO01000006">
    <property type="protein sequence ID" value="PLB46853.1"/>
    <property type="molecule type" value="Genomic_DNA"/>
</dbReference>
<evidence type="ECO:0000313" key="1">
    <source>
        <dbReference type="EMBL" id="PLB46853.1"/>
    </source>
</evidence>
<dbReference type="VEuPathDB" id="FungiDB:P170DRAFT_511527"/>
<organism evidence="1 2">
    <name type="scientific">Aspergillus steynii IBT 23096</name>
    <dbReference type="NCBI Taxonomy" id="1392250"/>
    <lineage>
        <taxon>Eukaryota</taxon>
        <taxon>Fungi</taxon>
        <taxon>Dikarya</taxon>
        <taxon>Ascomycota</taxon>
        <taxon>Pezizomycotina</taxon>
        <taxon>Eurotiomycetes</taxon>
        <taxon>Eurotiomycetidae</taxon>
        <taxon>Eurotiales</taxon>
        <taxon>Aspergillaceae</taxon>
        <taxon>Aspergillus</taxon>
        <taxon>Aspergillus subgen. Circumdati</taxon>
    </lineage>
</organism>
<dbReference type="Proteomes" id="UP000234275">
    <property type="component" value="Unassembled WGS sequence"/>
</dbReference>
<accession>A0A2I2G1V4</accession>
<sequence>MASMLRIDRRSGQAYVEREMKPLNPNGPSWVHETPYLPEGWESTSTVGAPTLKHAAMRQTLSNQRRLVPELFANVPWQIASYLWDCLGRSRKRTLYIWKVFATAYPQQFSLVAQYRSMKIGGLKLPLRDYLAMMKSDDMHWRVTLTLRVSCPSVPELVEISDVRNLVALDVITPAGAGLVSDDPETPDLQVTALNDRIVRTWSELAQTTGAFAHLRILRLFYQDDLSKVVLRYLARIPALQFIVVYECDGLTRAMRRGMDGWEAYSSDSIRLIELFESYQNSLSCGDDHEPMDRDRPILDFHLGTMMDPLPLRSARNRSKVLCLRRTNAEAEPASKRLKVTRSLDTFQKPSKRRKPVMKDRRTKDLGEALGDFL</sequence>
<proteinExistence type="predicted"/>
<evidence type="ECO:0000313" key="2">
    <source>
        <dbReference type="Proteomes" id="UP000234275"/>
    </source>
</evidence>
<keyword evidence="2" id="KW-1185">Reference proteome</keyword>
<reference evidence="1 2" key="1">
    <citation type="submission" date="2016-12" db="EMBL/GenBank/DDBJ databases">
        <title>The genomes of Aspergillus section Nigri reveals drivers in fungal speciation.</title>
        <authorList>
            <consortium name="DOE Joint Genome Institute"/>
            <person name="Vesth T.C."/>
            <person name="Nybo J."/>
            <person name="Theobald S."/>
            <person name="Brandl J."/>
            <person name="Frisvad J.C."/>
            <person name="Nielsen K.F."/>
            <person name="Lyhne E.K."/>
            <person name="Kogle M.E."/>
            <person name="Kuo A."/>
            <person name="Riley R."/>
            <person name="Clum A."/>
            <person name="Nolan M."/>
            <person name="Lipzen A."/>
            <person name="Salamov A."/>
            <person name="Henrissat B."/>
            <person name="Wiebenga A."/>
            <person name="De Vries R.P."/>
            <person name="Grigoriev I.V."/>
            <person name="Mortensen U.H."/>
            <person name="Andersen M.R."/>
            <person name="Baker S.E."/>
        </authorList>
    </citation>
    <scope>NUCLEOTIDE SEQUENCE [LARGE SCALE GENOMIC DNA]</scope>
    <source>
        <strain evidence="1 2">IBT 23096</strain>
    </source>
</reference>
<dbReference type="GeneID" id="36562603"/>